<accession>A0ABQ1V559</accession>
<dbReference type="PROSITE" id="PS50093">
    <property type="entry name" value="PKD"/>
    <property type="match status" value="1"/>
</dbReference>
<dbReference type="InterPro" id="IPR000601">
    <property type="entry name" value="PKD_dom"/>
</dbReference>
<dbReference type="Proteomes" id="UP000647339">
    <property type="component" value="Unassembled WGS sequence"/>
</dbReference>
<dbReference type="CDD" id="cd00146">
    <property type="entry name" value="PKD"/>
    <property type="match status" value="1"/>
</dbReference>
<dbReference type="InterPro" id="IPR013783">
    <property type="entry name" value="Ig-like_fold"/>
</dbReference>
<name>A0ABQ1V559_9BACT</name>
<dbReference type="Pfam" id="PF18911">
    <property type="entry name" value="PKD_4"/>
    <property type="match status" value="1"/>
</dbReference>
<sequence length="1437" mass="162114">MANKLSTITTQYHTYKVDQVLTHTQLNESIAFFEDQDRLTRVFLNGVGIVCGFNVSRPYGGTVRISQGIGVTTDGDMFKLLQESSDPEQPGLEMVTGSVDYTFYREFEDLNGNYTKFAKDDDSQISLFELVPASKSLETDTPIADFEGLNDWIVVLYLETFSKEADMCGGIDCDNQGVEQVARVRVLLTDEEGAERLLSEDNIYQKLNAKKIYSQLGKIKLKRALLTTANTQVLQRLENSYYDAITATEIEKLADGLNAIADLLGANLNVDRLKFFKEQPSNKLINPFQYHYDWLRDVIDTYHELVDTLYELNATCLPDITAFPKHLLLGFVGNNNQAEGYRHRFYKSPITGDMSITNNLQSLLDRLNIMLNAFQTTGNTIQITPSKFRGKLGERTIPFYYKPGKGLMDNWNFAKRQRGHTGEILQYDHKVDNQEAVSLTPLEYDLTEVDFYRIEGHQGKTADQALIVLNDFVQQYNLDFDVKMVSINEVIENIRMEDYKCQFEDLMVLLEAWNQELACIAGKISQYFTDMKLGNILSNEPVDEKAKVEETKRTKDFAGRKEIMVSNSKEMEKILKMIKDGTIDHSEAAKYYPEYFGGTNSRKTDSKKDYWNSISKNVVAEEGKFGMVVDKVLKANEDQMLTSDQFKVQAQKEAVHYIGDIELADEVRKTIIDKPIDIIASTIAIGTKIPERLSELEDIHLKDYGESIDRLCSELKEFRRGVKRLSIREEYKTEFQSQAIFFASICCADEKLAVLRKEIDVRKKNILESLQLHKFVEHHPGLDHRAGVSKGGTFVMVYYSSPSEKAAKVPESTKDLAIAVSNEFDDRKKVAWLAEMEVEKERAVRSGDFVKYDALLAEMIKTGAVTEESLMDRTKMVKGARKDYKSTLKDRTVVADFMLPYRCCSDCNPINFIVPRPVVFLDLSTETYCLGLEQDPVSFDVIPTDGTVAVEGEVPGVVISGRFISIDPEAFETEMIGKPISFTVNGEPTEARLIVHEAPLFTINLPEQPVISGLEVTFEPSQTIDGAAYEWDFGDDNGSADEAPSHTYDLPEEVKSVTVSLTITPENGACPRTVTEELEIGHIIIEDTVDLALEPNEFCRGRESTLTPFDVVPEDGKVAGTGVTTNQEGKYVFAPNLVPQSQLGKEITDFTVNGQSVDLVVRVFQSPTLLIDTKVDDHGPNEGYTVTFTITNPPSAAKEYQWIIDGKEQEVTEETSFSQSFNPDVKSVSVRVKAHLGNICEEASSDEMTVTLDEKTEGNCTELGKEEVAKMIGIHQEFINSPQFKEMGRWGQDTMMEAFEAMNSIEQKLDEYQKGNGNGDLQEIFDKQFSNLVSYLREMHSDGGAKDAPMKHLYRDYVRLFYLILKCQAPDVLEESVKDLQPLTDKISNDFNSLVESQVNWDPNKTLGGFYEEVLRSFEGVSFLLEAIRKQASILNQ</sequence>
<evidence type="ECO:0000313" key="3">
    <source>
        <dbReference type="Proteomes" id="UP000647339"/>
    </source>
</evidence>
<dbReference type="RefSeq" id="WP_137403580.1">
    <property type="nucleotide sequence ID" value="NZ_BMIU01000015.1"/>
</dbReference>
<gene>
    <name evidence="2" type="ORF">GCM10011339_30020</name>
</gene>
<dbReference type="SUPFAM" id="SSF49299">
    <property type="entry name" value="PKD domain"/>
    <property type="match status" value="1"/>
</dbReference>
<evidence type="ECO:0000313" key="2">
    <source>
        <dbReference type="EMBL" id="GGF39483.1"/>
    </source>
</evidence>
<organism evidence="2 3">
    <name type="scientific">Echinicola rosea</name>
    <dbReference type="NCBI Taxonomy" id="1807691"/>
    <lineage>
        <taxon>Bacteria</taxon>
        <taxon>Pseudomonadati</taxon>
        <taxon>Bacteroidota</taxon>
        <taxon>Cytophagia</taxon>
        <taxon>Cytophagales</taxon>
        <taxon>Cyclobacteriaceae</taxon>
        <taxon>Echinicola</taxon>
    </lineage>
</organism>
<protein>
    <recommendedName>
        <fullName evidence="1">PKD domain-containing protein</fullName>
    </recommendedName>
</protein>
<dbReference type="InterPro" id="IPR035986">
    <property type="entry name" value="PKD_dom_sf"/>
</dbReference>
<dbReference type="Gene3D" id="2.60.40.10">
    <property type="entry name" value="Immunoglobulins"/>
    <property type="match status" value="1"/>
</dbReference>
<keyword evidence="3" id="KW-1185">Reference proteome</keyword>
<comment type="caution">
    <text evidence="2">The sequence shown here is derived from an EMBL/GenBank/DDBJ whole genome shotgun (WGS) entry which is preliminary data.</text>
</comment>
<proteinExistence type="predicted"/>
<dbReference type="EMBL" id="BMIU01000015">
    <property type="protein sequence ID" value="GGF39483.1"/>
    <property type="molecule type" value="Genomic_DNA"/>
</dbReference>
<feature type="domain" description="PKD" evidence="1">
    <location>
        <begin position="999"/>
        <end position="1048"/>
    </location>
</feature>
<dbReference type="InterPro" id="IPR022409">
    <property type="entry name" value="PKD/Chitinase_dom"/>
</dbReference>
<reference evidence="3" key="1">
    <citation type="journal article" date="2019" name="Int. J. Syst. Evol. Microbiol.">
        <title>The Global Catalogue of Microorganisms (GCM) 10K type strain sequencing project: providing services to taxonomists for standard genome sequencing and annotation.</title>
        <authorList>
            <consortium name="The Broad Institute Genomics Platform"/>
            <consortium name="The Broad Institute Genome Sequencing Center for Infectious Disease"/>
            <person name="Wu L."/>
            <person name="Ma J."/>
        </authorList>
    </citation>
    <scope>NUCLEOTIDE SEQUENCE [LARGE SCALE GENOMIC DNA]</scope>
    <source>
        <strain evidence="3">CGMCC 1.15407</strain>
    </source>
</reference>
<evidence type="ECO:0000259" key="1">
    <source>
        <dbReference type="PROSITE" id="PS50093"/>
    </source>
</evidence>
<dbReference type="SMART" id="SM00089">
    <property type="entry name" value="PKD"/>
    <property type="match status" value="2"/>
</dbReference>